<evidence type="ECO:0000313" key="3">
    <source>
        <dbReference type="Proteomes" id="UP001595816"/>
    </source>
</evidence>
<dbReference type="RefSeq" id="WP_253760571.1">
    <property type="nucleotide sequence ID" value="NZ_JAMZDZ010000001.1"/>
</dbReference>
<dbReference type="PANTHER" id="PTHR33164:SF99">
    <property type="entry name" value="MARR FAMILY REGULATORY PROTEIN"/>
    <property type="match status" value="1"/>
</dbReference>
<name>A0ABV8M210_9ACTN</name>
<organism evidence="2 3">
    <name type="scientific">Hamadaea flava</name>
    <dbReference type="NCBI Taxonomy" id="1742688"/>
    <lineage>
        <taxon>Bacteria</taxon>
        <taxon>Bacillati</taxon>
        <taxon>Actinomycetota</taxon>
        <taxon>Actinomycetes</taxon>
        <taxon>Micromonosporales</taxon>
        <taxon>Micromonosporaceae</taxon>
        <taxon>Hamadaea</taxon>
    </lineage>
</organism>
<dbReference type="InterPro" id="IPR036390">
    <property type="entry name" value="WH_DNA-bd_sf"/>
</dbReference>
<dbReference type="PROSITE" id="PS50995">
    <property type="entry name" value="HTH_MARR_2"/>
    <property type="match status" value="1"/>
</dbReference>
<evidence type="ECO:0000259" key="1">
    <source>
        <dbReference type="PROSITE" id="PS50995"/>
    </source>
</evidence>
<sequence length="143" mass="15777">MSGDNEDFAGALIRLSLAVQHVFTDVSRAHDLTAQQALLMCALIDEPLGMAGLTDHLHIEKSTLTGLVDRVERRGYVRRTPDSCDRRVVKVDLTPAGRQAASEFHDALTKLLSDRLEGLPPKIRQQMRSAIGPVAMAYWQAVD</sequence>
<dbReference type="SMART" id="SM00347">
    <property type="entry name" value="HTH_MARR"/>
    <property type="match status" value="1"/>
</dbReference>
<gene>
    <name evidence="2" type="ORF">ACFOZ4_39500</name>
</gene>
<dbReference type="EMBL" id="JBHSAY010000033">
    <property type="protein sequence ID" value="MFC4136729.1"/>
    <property type="molecule type" value="Genomic_DNA"/>
</dbReference>
<reference evidence="3" key="1">
    <citation type="journal article" date="2019" name="Int. J. Syst. Evol. Microbiol.">
        <title>The Global Catalogue of Microorganisms (GCM) 10K type strain sequencing project: providing services to taxonomists for standard genome sequencing and annotation.</title>
        <authorList>
            <consortium name="The Broad Institute Genomics Platform"/>
            <consortium name="The Broad Institute Genome Sequencing Center for Infectious Disease"/>
            <person name="Wu L."/>
            <person name="Ma J."/>
        </authorList>
    </citation>
    <scope>NUCLEOTIDE SEQUENCE [LARGE SCALE GENOMIC DNA]</scope>
    <source>
        <strain evidence="3">CGMCC 4.7289</strain>
    </source>
</reference>
<dbReference type="Pfam" id="PF12802">
    <property type="entry name" value="MarR_2"/>
    <property type="match status" value="1"/>
</dbReference>
<dbReference type="PRINTS" id="PR00598">
    <property type="entry name" value="HTHMARR"/>
</dbReference>
<dbReference type="InterPro" id="IPR036388">
    <property type="entry name" value="WH-like_DNA-bd_sf"/>
</dbReference>
<dbReference type="SUPFAM" id="SSF46785">
    <property type="entry name" value="Winged helix' DNA-binding domain"/>
    <property type="match status" value="1"/>
</dbReference>
<protein>
    <submittedName>
        <fullName evidence="2">MarR family winged helix-turn-helix transcriptional regulator</fullName>
    </submittedName>
</protein>
<accession>A0ABV8M210</accession>
<comment type="caution">
    <text evidence="2">The sequence shown here is derived from an EMBL/GenBank/DDBJ whole genome shotgun (WGS) entry which is preliminary data.</text>
</comment>
<dbReference type="PANTHER" id="PTHR33164">
    <property type="entry name" value="TRANSCRIPTIONAL REGULATOR, MARR FAMILY"/>
    <property type="match status" value="1"/>
</dbReference>
<proteinExistence type="predicted"/>
<keyword evidence="3" id="KW-1185">Reference proteome</keyword>
<evidence type="ECO:0000313" key="2">
    <source>
        <dbReference type="EMBL" id="MFC4136729.1"/>
    </source>
</evidence>
<feature type="domain" description="HTH marR-type" evidence="1">
    <location>
        <begin position="5"/>
        <end position="136"/>
    </location>
</feature>
<dbReference type="InterPro" id="IPR000835">
    <property type="entry name" value="HTH_MarR-typ"/>
</dbReference>
<dbReference type="Gene3D" id="1.10.10.10">
    <property type="entry name" value="Winged helix-like DNA-binding domain superfamily/Winged helix DNA-binding domain"/>
    <property type="match status" value="1"/>
</dbReference>
<dbReference type="Proteomes" id="UP001595816">
    <property type="component" value="Unassembled WGS sequence"/>
</dbReference>
<dbReference type="InterPro" id="IPR039422">
    <property type="entry name" value="MarR/SlyA-like"/>
</dbReference>